<organism evidence="11 12">
    <name type="scientific">Plicaturopsis crispa FD-325 SS-3</name>
    <dbReference type="NCBI Taxonomy" id="944288"/>
    <lineage>
        <taxon>Eukaryota</taxon>
        <taxon>Fungi</taxon>
        <taxon>Dikarya</taxon>
        <taxon>Basidiomycota</taxon>
        <taxon>Agaricomycotina</taxon>
        <taxon>Agaricomycetes</taxon>
        <taxon>Agaricomycetidae</taxon>
        <taxon>Amylocorticiales</taxon>
        <taxon>Amylocorticiaceae</taxon>
        <taxon>Plicatura</taxon>
        <taxon>Plicaturopsis crispa</taxon>
    </lineage>
</organism>
<dbReference type="GO" id="GO:0141221">
    <property type="term" value="F:histone deacetylase activity, hydrolytic mechanism"/>
    <property type="evidence" value="ECO:0007669"/>
    <property type="project" value="UniProtKB-EC"/>
</dbReference>
<dbReference type="InterPro" id="IPR000286">
    <property type="entry name" value="HDACs"/>
</dbReference>
<dbReference type="OrthoDB" id="73273at2759"/>
<comment type="similarity">
    <text evidence="2">Belongs to the histone deacetylase family. HD type 1 subfamily.</text>
</comment>
<dbReference type="EMBL" id="KN832570">
    <property type="protein sequence ID" value="KII84681.1"/>
    <property type="molecule type" value="Genomic_DNA"/>
</dbReference>
<name>A0A0C9SL12_PLICR</name>
<reference evidence="11 12" key="1">
    <citation type="submission" date="2014-06" db="EMBL/GenBank/DDBJ databases">
        <title>Evolutionary Origins and Diversification of the Mycorrhizal Mutualists.</title>
        <authorList>
            <consortium name="DOE Joint Genome Institute"/>
            <consortium name="Mycorrhizal Genomics Consortium"/>
            <person name="Kohler A."/>
            <person name="Kuo A."/>
            <person name="Nagy L.G."/>
            <person name="Floudas D."/>
            <person name="Copeland A."/>
            <person name="Barry K.W."/>
            <person name="Cichocki N."/>
            <person name="Veneault-Fourrey C."/>
            <person name="LaButti K."/>
            <person name="Lindquist E.A."/>
            <person name="Lipzen A."/>
            <person name="Lundell T."/>
            <person name="Morin E."/>
            <person name="Murat C."/>
            <person name="Riley R."/>
            <person name="Ohm R."/>
            <person name="Sun H."/>
            <person name="Tunlid A."/>
            <person name="Henrissat B."/>
            <person name="Grigoriev I.V."/>
            <person name="Hibbett D.S."/>
            <person name="Martin F."/>
        </authorList>
    </citation>
    <scope>NUCLEOTIDE SEQUENCE [LARGE SCALE GENOMIC DNA]</scope>
    <source>
        <strain evidence="11 12">FD-325 SS-3</strain>
    </source>
</reference>
<dbReference type="PANTHER" id="PTHR10625:SF14">
    <property type="entry name" value="HISTONE DEACETYLASE 8"/>
    <property type="match status" value="1"/>
</dbReference>
<evidence type="ECO:0000256" key="6">
    <source>
        <dbReference type="ARBA" id="ARBA00022853"/>
    </source>
</evidence>
<dbReference type="AlphaFoldDB" id="A0A0C9SL12"/>
<evidence type="ECO:0000313" key="11">
    <source>
        <dbReference type="EMBL" id="KII84681.1"/>
    </source>
</evidence>
<gene>
    <name evidence="11" type="ORF">PLICRDRAFT_179484</name>
</gene>
<evidence type="ECO:0000256" key="2">
    <source>
        <dbReference type="ARBA" id="ARBA00006457"/>
    </source>
</evidence>
<dbReference type="GO" id="GO:0031507">
    <property type="term" value="P:heterochromatin formation"/>
    <property type="evidence" value="ECO:0007669"/>
    <property type="project" value="TreeGrafter"/>
</dbReference>
<keyword evidence="12" id="KW-1185">Reference proteome</keyword>
<dbReference type="SUPFAM" id="SSF52768">
    <property type="entry name" value="Arginase/deacetylase"/>
    <property type="match status" value="1"/>
</dbReference>
<feature type="domain" description="Histone deacetylase" evidence="10">
    <location>
        <begin position="44"/>
        <end position="356"/>
    </location>
</feature>
<keyword evidence="6" id="KW-0156">Chromatin regulator</keyword>
<sequence length="431" mass="46734">MDVSRPTDSVDRLPVVYVYSKELAIASSLLPSNKARSIMVHKLSAAFGLLSSDPGSSQPKRIVTLAPARATPKDLTMYHDEGYVEAVLDPKYRFKARQQELEGSVEFGLVDDCPAFRGLAEYVELIGGASLAAANVLRQEKADIAICWDGGRLVSHHAHKAHAAGFCYVADCVLAILALKKPALAKAISTPAPRKTHVMYLDLDLHFSDGVSQTFYSPQSSSYQQVLTLSVHHAAPGFYPVNTLSAIPDPESSDFDPYTLSIPLHRGASNSTFATIWPIIERVKDTFGPDYIVVQCGVDGLSGDPHATWNWSLGGEGSLGWCLSRIVNDWSGRKLLLGGGGYHTANAARAWTYLTSIAMGRPLSLDSEIPDGIGDAFPAYAPSFTLDVPPGQMQDHNTAEYLDSVKTSYDEIVRRLEEKIAVNANGPSRKI</sequence>
<dbReference type="InterPro" id="IPR023696">
    <property type="entry name" value="Ureohydrolase_dom_sf"/>
</dbReference>
<dbReference type="PANTHER" id="PTHR10625">
    <property type="entry name" value="HISTONE DEACETYLASE HDAC1-RELATED"/>
    <property type="match status" value="1"/>
</dbReference>
<evidence type="ECO:0000256" key="9">
    <source>
        <dbReference type="ARBA" id="ARBA00023242"/>
    </source>
</evidence>
<dbReference type="HOGENOM" id="CLU_007727_7_6_1"/>
<evidence type="ECO:0000256" key="3">
    <source>
        <dbReference type="ARBA" id="ARBA00012111"/>
    </source>
</evidence>
<keyword evidence="4" id="KW-0678">Repressor</keyword>
<protein>
    <recommendedName>
        <fullName evidence="3">histone deacetylase</fullName>
        <ecNumber evidence="3">3.5.1.98</ecNumber>
    </recommendedName>
</protein>
<evidence type="ECO:0000256" key="1">
    <source>
        <dbReference type="ARBA" id="ARBA00004123"/>
    </source>
</evidence>
<evidence type="ECO:0000256" key="4">
    <source>
        <dbReference type="ARBA" id="ARBA00022491"/>
    </source>
</evidence>
<dbReference type="InterPro" id="IPR037138">
    <property type="entry name" value="His_deacetylse_dom_sf"/>
</dbReference>
<evidence type="ECO:0000256" key="8">
    <source>
        <dbReference type="ARBA" id="ARBA00023163"/>
    </source>
</evidence>
<dbReference type="Proteomes" id="UP000053263">
    <property type="component" value="Unassembled WGS sequence"/>
</dbReference>
<keyword evidence="5" id="KW-0378">Hydrolase</keyword>
<accession>A0A0C9SL12</accession>
<evidence type="ECO:0000256" key="5">
    <source>
        <dbReference type="ARBA" id="ARBA00022801"/>
    </source>
</evidence>
<evidence type="ECO:0000259" key="10">
    <source>
        <dbReference type="Pfam" id="PF00850"/>
    </source>
</evidence>
<keyword evidence="8" id="KW-0804">Transcription</keyword>
<keyword evidence="9" id="KW-0539">Nucleus</keyword>
<evidence type="ECO:0000256" key="7">
    <source>
        <dbReference type="ARBA" id="ARBA00023015"/>
    </source>
</evidence>
<dbReference type="EC" id="3.5.1.98" evidence="3"/>
<comment type="subcellular location">
    <subcellularLocation>
        <location evidence="1">Nucleus</location>
    </subcellularLocation>
</comment>
<proteinExistence type="inferred from homology"/>
<dbReference type="Pfam" id="PF00850">
    <property type="entry name" value="Hist_deacetyl"/>
    <property type="match status" value="1"/>
</dbReference>
<evidence type="ECO:0000313" key="12">
    <source>
        <dbReference type="Proteomes" id="UP000053263"/>
    </source>
</evidence>
<keyword evidence="7" id="KW-0805">Transcription regulation</keyword>
<dbReference type="GO" id="GO:0005634">
    <property type="term" value="C:nucleus"/>
    <property type="evidence" value="ECO:0007669"/>
    <property type="project" value="UniProtKB-SubCell"/>
</dbReference>
<dbReference type="PRINTS" id="PR01270">
    <property type="entry name" value="HDASUPER"/>
</dbReference>
<dbReference type="InterPro" id="IPR023801">
    <property type="entry name" value="His_deacetylse_dom"/>
</dbReference>
<dbReference type="Gene3D" id="3.40.800.20">
    <property type="entry name" value="Histone deacetylase domain"/>
    <property type="match status" value="1"/>
</dbReference>